<sequence>MATILLIPAYIATIHAADYAWSVYTSSKNPNDSSFERRVEWNGVKSWFRGTKALSVEQERRGHNLLGEYNSQESGATPEFTDDDLFDVELDEDGKVTRKKIRRRMHKPFVHRVVRHCRGELGQREHTPSNVMVVERVARAYCHEHNVRSSDISCVLPVMIALYFFSRSEIQIEAEAIQQSMAFVESTKPHRFAGVGGRQHSGAGA</sequence>
<accession>A0A8B6MVE1</accession>
<name>A0A8B6MVE1_9VIRU</name>
<proteinExistence type="predicted"/>
<dbReference type="InterPro" id="IPR013707">
    <property type="entry name" value="Tombusvirus_p33"/>
</dbReference>
<dbReference type="EMBL" id="MN180071">
    <property type="protein sequence ID" value="QJD14916.1"/>
    <property type="molecule type" value="Genomic_RNA"/>
</dbReference>
<evidence type="ECO:0000259" key="1">
    <source>
        <dbReference type="Pfam" id="PF08500"/>
    </source>
</evidence>
<dbReference type="Pfam" id="PF08500">
    <property type="entry name" value="Tombus_P33"/>
    <property type="match status" value="1"/>
</dbReference>
<dbReference type="GO" id="GO:0003968">
    <property type="term" value="F:RNA-directed RNA polymerase activity"/>
    <property type="evidence" value="ECO:0007669"/>
    <property type="project" value="InterPro"/>
</dbReference>
<reference evidence="2" key="1">
    <citation type="journal article" date="2021" name="Plant Dis.">
        <title>Occurrence and Distribution of Actinidia Viruses in Shaanxi Province of China.</title>
        <authorList>
            <person name="Zhao L."/>
            <person name="Cao M."/>
            <person name="Huang Q."/>
            <person name="Wang Y."/>
            <person name="Sun J."/>
            <person name="Zhang Y."/>
            <person name="Hou C."/>
            <person name="Wu Y."/>
        </authorList>
    </citation>
    <scope>NUCLEOTIDE SEQUENCE</scope>
    <source>
        <strain evidence="2">AYV2-Zhouzhi</strain>
    </source>
</reference>
<organism evidence="2">
    <name type="scientific">Actinidia yellowing virus 2</name>
    <dbReference type="NCBI Taxonomy" id="2715796"/>
    <lineage>
        <taxon>Viruses</taxon>
        <taxon>Riboviria</taxon>
    </lineage>
</organism>
<feature type="domain" description="Tombusvirus p33" evidence="1">
    <location>
        <begin position="90"/>
        <end position="179"/>
    </location>
</feature>
<protein>
    <submittedName>
        <fullName evidence="2">Replicase</fullName>
    </submittedName>
</protein>
<evidence type="ECO:0000313" key="2">
    <source>
        <dbReference type="EMBL" id="QJD14916.1"/>
    </source>
</evidence>